<reference evidence="14" key="2">
    <citation type="submission" date="2021-04" db="EMBL/GenBank/DDBJ databases">
        <authorList>
            <person name="Gilroy R."/>
        </authorList>
    </citation>
    <scope>NUCLEOTIDE SEQUENCE</scope>
    <source>
        <strain evidence="14">ChiBcec8-13705</strain>
    </source>
</reference>
<feature type="transmembrane region" description="Helical" evidence="12">
    <location>
        <begin position="12"/>
        <end position="31"/>
    </location>
</feature>
<dbReference type="PROSITE" id="PS50109">
    <property type="entry name" value="HIS_KIN"/>
    <property type="match status" value="1"/>
</dbReference>
<dbReference type="GO" id="GO:0000155">
    <property type="term" value="F:phosphorelay sensor kinase activity"/>
    <property type="evidence" value="ECO:0007669"/>
    <property type="project" value="InterPro"/>
</dbReference>
<sequence>MKLTAYLADRAAALLCFALAEGLAAGLLWLIGVRAVFIGFVAAVFGVFFAASLAWDYARRSRYYNRLLTLLDTLDEKTLILEIAERPDFLDGKILRDILQQNCKYQNDQLAAMQRQNREYREFLEAWVHEIKTPITSARLAAENEKTPAALRIDDSLRRIDNLVELILYYARSEAPEKDFKVERTTVQALVSAALKSYSKPIIQAGGRVELMGLDLPVPADTKSCAFVIGQVIANAIKYRSEDFRLVFTAEARANHTALHIRDNGVGIPAADLPRVFEKGFTGQNGRLCPQSTGIGLYLCKKLCDGMNIQISIKSAPNAGATVTLLFPTESLLAGL</sequence>
<evidence type="ECO:0000256" key="8">
    <source>
        <dbReference type="ARBA" id="ARBA00022777"/>
    </source>
</evidence>
<feature type="domain" description="Histidine kinase" evidence="13">
    <location>
        <begin position="126"/>
        <end position="331"/>
    </location>
</feature>
<dbReference type="PANTHER" id="PTHR45453:SF2">
    <property type="entry name" value="HISTIDINE KINASE"/>
    <property type="match status" value="1"/>
</dbReference>
<dbReference type="SUPFAM" id="SSF47384">
    <property type="entry name" value="Homodimeric domain of signal transducing histidine kinase"/>
    <property type="match status" value="1"/>
</dbReference>
<evidence type="ECO:0000256" key="11">
    <source>
        <dbReference type="ARBA" id="ARBA00023136"/>
    </source>
</evidence>
<dbReference type="Pfam" id="PF00512">
    <property type="entry name" value="HisKA"/>
    <property type="match status" value="1"/>
</dbReference>
<dbReference type="Proteomes" id="UP000886803">
    <property type="component" value="Unassembled WGS sequence"/>
</dbReference>
<proteinExistence type="predicted"/>
<feature type="transmembrane region" description="Helical" evidence="12">
    <location>
        <begin position="37"/>
        <end position="58"/>
    </location>
</feature>
<dbReference type="PRINTS" id="PR00344">
    <property type="entry name" value="BCTRLSENSOR"/>
</dbReference>
<dbReference type="GO" id="GO:0004721">
    <property type="term" value="F:phosphoprotein phosphatase activity"/>
    <property type="evidence" value="ECO:0007669"/>
    <property type="project" value="TreeGrafter"/>
</dbReference>
<dbReference type="GO" id="GO:0016036">
    <property type="term" value="P:cellular response to phosphate starvation"/>
    <property type="evidence" value="ECO:0007669"/>
    <property type="project" value="TreeGrafter"/>
</dbReference>
<keyword evidence="10" id="KW-0902">Two-component regulatory system</keyword>
<accession>A0A9D2S365</accession>
<dbReference type="InterPro" id="IPR003594">
    <property type="entry name" value="HATPase_dom"/>
</dbReference>
<evidence type="ECO:0000313" key="14">
    <source>
        <dbReference type="EMBL" id="HJB42212.1"/>
    </source>
</evidence>
<dbReference type="InterPro" id="IPR036097">
    <property type="entry name" value="HisK_dim/P_sf"/>
</dbReference>
<keyword evidence="8 14" id="KW-0418">Kinase</keyword>
<keyword evidence="6" id="KW-0808">Transferase</keyword>
<dbReference type="PANTHER" id="PTHR45453">
    <property type="entry name" value="PHOSPHATE REGULON SENSOR PROTEIN PHOR"/>
    <property type="match status" value="1"/>
</dbReference>
<evidence type="ECO:0000256" key="1">
    <source>
        <dbReference type="ARBA" id="ARBA00000085"/>
    </source>
</evidence>
<dbReference type="InterPro" id="IPR036890">
    <property type="entry name" value="HATPase_C_sf"/>
</dbReference>
<dbReference type="SMART" id="SM00387">
    <property type="entry name" value="HATPase_c"/>
    <property type="match status" value="1"/>
</dbReference>
<dbReference type="CDD" id="cd00082">
    <property type="entry name" value="HisKA"/>
    <property type="match status" value="1"/>
</dbReference>
<evidence type="ECO:0000256" key="12">
    <source>
        <dbReference type="SAM" id="Phobius"/>
    </source>
</evidence>
<evidence type="ECO:0000256" key="5">
    <source>
        <dbReference type="ARBA" id="ARBA00022553"/>
    </source>
</evidence>
<dbReference type="InterPro" id="IPR003661">
    <property type="entry name" value="HisK_dim/P_dom"/>
</dbReference>
<comment type="caution">
    <text evidence="14">The sequence shown here is derived from an EMBL/GenBank/DDBJ whole genome shotgun (WGS) entry which is preliminary data.</text>
</comment>
<keyword evidence="9 12" id="KW-1133">Transmembrane helix</keyword>
<dbReference type="SUPFAM" id="SSF55874">
    <property type="entry name" value="ATPase domain of HSP90 chaperone/DNA topoisomerase II/histidine kinase"/>
    <property type="match status" value="1"/>
</dbReference>
<evidence type="ECO:0000256" key="6">
    <source>
        <dbReference type="ARBA" id="ARBA00022679"/>
    </source>
</evidence>
<keyword evidence="7 12" id="KW-0812">Transmembrane</keyword>
<protein>
    <recommendedName>
        <fullName evidence="3">histidine kinase</fullName>
        <ecNumber evidence="3">2.7.13.3</ecNumber>
    </recommendedName>
</protein>
<evidence type="ECO:0000256" key="4">
    <source>
        <dbReference type="ARBA" id="ARBA00022475"/>
    </source>
</evidence>
<evidence type="ECO:0000256" key="3">
    <source>
        <dbReference type="ARBA" id="ARBA00012438"/>
    </source>
</evidence>
<dbReference type="Gene3D" id="3.30.565.10">
    <property type="entry name" value="Histidine kinase-like ATPase, C-terminal domain"/>
    <property type="match status" value="1"/>
</dbReference>
<dbReference type="Pfam" id="PF02518">
    <property type="entry name" value="HATPase_c"/>
    <property type="match status" value="1"/>
</dbReference>
<organism evidence="14 15">
    <name type="scientific">Candidatus Gemmiger avicola</name>
    <dbReference type="NCBI Taxonomy" id="2838605"/>
    <lineage>
        <taxon>Bacteria</taxon>
        <taxon>Bacillati</taxon>
        <taxon>Bacillota</taxon>
        <taxon>Clostridia</taxon>
        <taxon>Eubacteriales</taxon>
        <taxon>Gemmiger</taxon>
    </lineage>
</organism>
<evidence type="ECO:0000256" key="2">
    <source>
        <dbReference type="ARBA" id="ARBA00004651"/>
    </source>
</evidence>
<dbReference type="InterPro" id="IPR050351">
    <property type="entry name" value="BphY/WalK/GraS-like"/>
</dbReference>
<dbReference type="Gene3D" id="1.10.287.130">
    <property type="match status" value="1"/>
</dbReference>
<comment type="catalytic activity">
    <reaction evidence="1">
        <text>ATP + protein L-histidine = ADP + protein N-phospho-L-histidine.</text>
        <dbReference type="EC" id="2.7.13.3"/>
    </reaction>
</comment>
<gene>
    <name evidence="14" type="ORF">H9945_06905</name>
</gene>
<reference evidence="14" key="1">
    <citation type="journal article" date="2021" name="PeerJ">
        <title>Extensive microbial diversity within the chicken gut microbiome revealed by metagenomics and culture.</title>
        <authorList>
            <person name="Gilroy R."/>
            <person name="Ravi A."/>
            <person name="Getino M."/>
            <person name="Pursley I."/>
            <person name="Horton D.L."/>
            <person name="Alikhan N.F."/>
            <person name="Baker D."/>
            <person name="Gharbi K."/>
            <person name="Hall N."/>
            <person name="Watson M."/>
            <person name="Adriaenssens E.M."/>
            <person name="Foster-Nyarko E."/>
            <person name="Jarju S."/>
            <person name="Secka A."/>
            <person name="Antonio M."/>
            <person name="Oren A."/>
            <person name="Chaudhuri R.R."/>
            <person name="La Ragione R."/>
            <person name="Hildebrand F."/>
            <person name="Pallen M.J."/>
        </authorList>
    </citation>
    <scope>NUCLEOTIDE SEQUENCE</scope>
    <source>
        <strain evidence="14">ChiBcec8-13705</strain>
    </source>
</reference>
<dbReference type="InterPro" id="IPR004358">
    <property type="entry name" value="Sig_transdc_His_kin-like_C"/>
</dbReference>
<dbReference type="InterPro" id="IPR005467">
    <property type="entry name" value="His_kinase_dom"/>
</dbReference>
<evidence type="ECO:0000259" key="13">
    <source>
        <dbReference type="PROSITE" id="PS50109"/>
    </source>
</evidence>
<evidence type="ECO:0000313" key="15">
    <source>
        <dbReference type="Proteomes" id="UP000886803"/>
    </source>
</evidence>
<evidence type="ECO:0000256" key="9">
    <source>
        <dbReference type="ARBA" id="ARBA00022989"/>
    </source>
</evidence>
<keyword evidence="4" id="KW-1003">Cell membrane</keyword>
<evidence type="ECO:0000256" key="7">
    <source>
        <dbReference type="ARBA" id="ARBA00022692"/>
    </source>
</evidence>
<keyword evidence="5" id="KW-0597">Phosphoprotein</keyword>
<dbReference type="EMBL" id="DWYG01000116">
    <property type="protein sequence ID" value="HJB42212.1"/>
    <property type="molecule type" value="Genomic_DNA"/>
</dbReference>
<dbReference type="EC" id="2.7.13.3" evidence="3"/>
<evidence type="ECO:0000256" key="10">
    <source>
        <dbReference type="ARBA" id="ARBA00023012"/>
    </source>
</evidence>
<dbReference type="SMART" id="SM00388">
    <property type="entry name" value="HisKA"/>
    <property type="match status" value="1"/>
</dbReference>
<keyword evidence="11 12" id="KW-0472">Membrane</keyword>
<name>A0A9D2S365_9FIRM</name>
<dbReference type="GO" id="GO:0005886">
    <property type="term" value="C:plasma membrane"/>
    <property type="evidence" value="ECO:0007669"/>
    <property type="project" value="UniProtKB-SubCell"/>
</dbReference>
<dbReference type="AlphaFoldDB" id="A0A9D2S365"/>
<comment type="subcellular location">
    <subcellularLocation>
        <location evidence="2">Cell membrane</location>
        <topology evidence="2">Multi-pass membrane protein</topology>
    </subcellularLocation>
</comment>